<gene>
    <name evidence="2" type="ORF">RBSWK_05985</name>
</gene>
<feature type="compositionally biased region" description="Low complexity" evidence="1">
    <location>
        <begin position="39"/>
        <end position="48"/>
    </location>
</feature>
<dbReference type="AlphaFoldDB" id="L7C7A6"/>
<proteinExistence type="predicted"/>
<protein>
    <submittedName>
        <fullName evidence="2">Uncharacterized protein</fullName>
    </submittedName>
</protein>
<reference evidence="2 3" key="1">
    <citation type="journal article" date="2013" name="Mar. Genomics">
        <title>Expression of sulfatases in Rhodopirellula baltica and the diversity of sulfatases in the genus Rhodopirellula.</title>
        <authorList>
            <person name="Wegner C.E."/>
            <person name="Richter-Heitmann T."/>
            <person name="Klindworth A."/>
            <person name="Klockow C."/>
            <person name="Richter M."/>
            <person name="Achstetter T."/>
            <person name="Glockner F.O."/>
            <person name="Harder J."/>
        </authorList>
    </citation>
    <scope>NUCLEOTIDE SEQUENCE [LARGE SCALE GENOMIC DNA]</scope>
    <source>
        <strain evidence="2 3">SWK14</strain>
    </source>
</reference>
<dbReference type="Proteomes" id="UP000010959">
    <property type="component" value="Unassembled WGS sequence"/>
</dbReference>
<accession>L7C7A6</accession>
<evidence type="ECO:0000256" key="1">
    <source>
        <dbReference type="SAM" id="MobiDB-lite"/>
    </source>
</evidence>
<evidence type="ECO:0000313" key="3">
    <source>
        <dbReference type="Proteomes" id="UP000010959"/>
    </source>
</evidence>
<dbReference type="EMBL" id="AMWG01000173">
    <property type="protein sequence ID" value="ELP30079.1"/>
    <property type="molecule type" value="Genomic_DNA"/>
</dbReference>
<comment type="caution">
    <text evidence="2">The sequence shown here is derived from an EMBL/GenBank/DDBJ whole genome shotgun (WGS) entry which is preliminary data.</text>
</comment>
<sequence length="59" mass="5669">MAKPGAGSAGIVLETTRVSTALGIMMDAGAAVAWTAVASSSAAGGSCSRKTTSQDESPP</sequence>
<name>L7C7A6_RHOBT</name>
<feature type="compositionally biased region" description="Polar residues" evidence="1">
    <location>
        <begin position="49"/>
        <end position="59"/>
    </location>
</feature>
<evidence type="ECO:0000313" key="2">
    <source>
        <dbReference type="EMBL" id="ELP30079.1"/>
    </source>
</evidence>
<feature type="region of interest" description="Disordered" evidence="1">
    <location>
        <begin position="39"/>
        <end position="59"/>
    </location>
</feature>
<organism evidence="2 3">
    <name type="scientific">Rhodopirellula baltica SWK14</name>
    <dbReference type="NCBI Taxonomy" id="993516"/>
    <lineage>
        <taxon>Bacteria</taxon>
        <taxon>Pseudomonadati</taxon>
        <taxon>Planctomycetota</taxon>
        <taxon>Planctomycetia</taxon>
        <taxon>Pirellulales</taxon>
        <taxon>Pirellulaceae</taxon>
        <taxon>Rhodopirellula</taxon>
    </lineage>
</organism>